<proteinExistence type="predicted"/>
<sequence>MLLLLKNYDAYVKCIYYCSAKKKHTDGESKLNQPCAANNCPFTYMLKAVHTEGVISI</sequence>
<dbReference type="EMBL" id="AGNK02001399">
    <property type="status" value="NOT_ANNOTATED_CDS"/>
    <property type="molecule type" value="Genomic_DNA"/>
</dbReference>
<dbReference type="HOGENOM" id="CLU_3000048_0_0_1"/>
<dbReference type="Gramene" id="KQL12788">
    <property type="protein sequence ID" value="KQL12788"/>
    <property type="gene ID" value="SETIT_023969mg"/>
</dbReference>
<dbReference type="Proteomes" id="UP000004995">
    <property type="component" value="Unassembled WGS sequence"/>
</dbReference>
<dbReference type="InParanoid" id="K3ZBP8"/>
<organism evidence="1 2">
    <name type="scientific">Setaria italica</name>
    <name type="common">Foxtail millet</name>
    <name type="synonym">Panicum italicum</name>
    <dbReference type="NCBI Taxonomy" id="4555"/>
    <lineage>
        <taxon>Eukaryota</taxon>
        <taxon>Viridiplantae</taxon>
        <taxon>Streptophyta</taxon>
        <taxon>Embryophyta</taxon>
        <taxon>Tracheophyta</taxon>
        <taxon>Spermatophyta</taxon>
        <taxon>Magnoliopsida</taxon>
        <taxon>Liliopsida</taxon>
        <taxon>Poales</taxon>
        <taxon>Poaceae</taxon>
        <taxon>PACMAD clade</taxon>
        <taxon>Panicoideae</taxon>
        <taxon>Panicodae</taxon>
        <taxon>Paniceae</taxon>
        <taxon>Cenchrinae</taxon>
        <taxon>Setaria</taxon>
    </lineage>
</organism>
<reference evidence="1" key="2">
    <citation type="submission" date="2018-08" db="UniProtKB">
        <authorList>
            <consortium name="EnsemblPlants"/>
        </authorList>
    </citation>
    <scope>IDENTIFICATION</scope>
    <source>
        <strain evidence="1">Yugu1</strain>
    </source>
</reference>
<accession>K3ZBP8</accession>
<dbReference type="AlphaFoldDB" id="K3ZBP8"/>
<keyword evidence="2" id="KW-1185">Reference proteome</keyword>
<name>K3ZBP8_SETIT</name>
<protein>
    <submittedName>
        <fullName evidence="1">Uncharacterized protein</fullName>
    </submittedName>
</protein>
<reference evidence="2" key="1">
    <citation type="journal article" date="2012" name="Nat. Biotechnol.">
        <title>Reference genome sequence of the model plant Setaria.</title>
        <authorList>
            <person name="Bennetzen J.L."/>
            <person name="Schmutz J."/>
            <person name="Wang H."/>
            <person name="Percifield R."/>
            <person name="Hawkins J."/>
            <person name="Pontaroli A.C."/>
            <person name="Estep M."/>
            <person name="Feng L."/>
            <person name="Vaughn J.N."/>
            <person name="Grimwood J."/>
            <person name="Jenkins J."/>
            <person name="Barry K."/>
            <person name="Lindquist E."/>
            <person name="Hellsten U."/>
            <person name="Deshpande S."/>
            <person name="Wang X."/>
            <person name="Wu X."/>
            <person name="Mitros T."/>
            <person name="Triplett J."/>
            <person name="Yang X."/>
            <person name="Ye C.Y."/>
            <person name="Mauro-Herrera M."/>
            <person name="Wang L."/>
            <person name="Li P."/>
            <person name="Sharma M."/>
            <person name="Sharma R."/>
            <person name="Ronald P.C."/>
            <person name="Panaud O."/>
            <person name="Kellogg E.A."/>
            <person name="Brutnell T.P."/>
            <person name="Doust A.N."/>
            <person name="Tuskan G.A."/>
            <person name="Rokhsar D."/>
            <person name="Devos K.M."/>
        </authorList>
    </citation>
    <scope>NUCLEOTIDE SEQUENCE [LARGE SCALE GENOMIC DNA]</scope>
    <source>
        <strain evidence="2">cv. Yugu1</strain>
    </source>
</reference>
<dbReference type="EnsemblPlants" id="KQL12788">
    <property type="protein sequence ID" value="KQL12788"/>
    <property type="gene ID" value="SETIT_023969mg"/>
</dbReference>
<evidence type="ECO:0000313" key="2">
    <source>
        <dbReference type="Proteomes" id="UP000004995"/>
    </source>
</evidence>
<evidence type="ECO:0000313" key="1">
    <source>
        <dbReference type="EnsemblPlants" id="KQL12788"/>
    </source>
</evidence>